<evidence type="ECO:0000313" key="3">
    <source>
        <dbReference type="EMBL" id="MBA1274888.1"/>
    </source>
</evidence>
<keyword evidence="1" id="KW-0472">Membrane</keyword>
<evidence type="ECO:0000256" key="1">
    <source>
        <dbReference type="SAM" id="Phobius"/>
    </source>
</evidence>
<feature type="domain" description="DUF1468" evidence="2">
    <location>
        <begin position="7"/>
        <end position="150"/>
    </location>
</feature>
<evidence type="ECO:0000313" key="4">
    <source>
        <dbReference type="Proteomes" id="UP000786387"/>
    </source>
</evidence>
<dbReference type="Pfam" id="PF07331">
    <property type="entry name" value="TctB"/>
    <property type="match status" value="1"/>
</dbReference>
<dbReference type="EMBL" id="JAAMRF010000008">
    <property type="protein sequence ID" value="MBA1274888.1"/>
    <property type="molecule type" value="Genomic_DNA"/>
</dbReference>
<dbReference type="RefSeq" id="WP_181071932.1">
    <property type="nucleotide sequence ID" value="NZ_JAAMRF010000008.1"/>
</dbReference>
<keyword evidence="1" id="KW-0812">Transmembrane</keyword>
<proteinExistence type="predicted"/>
<gene>
    <name evidence="3" type="ORF">G7026_16160</name>
</gene>
<accession>A0ABR5Z3U3</accession>
<dbReference type="InterPro" id="IPR009936">
    <property type="entry name" value="DUF1468"/>
</dbReference>
<reference evidence="3 4" key="1">
    <citation type="submission" date="2020-02" db="EMBL/GenBank/DDBJ databases">
        <title>Synteny-based analysis reveals conserved mechanism for high triclosan tolerance in Pseudomonas, as well as instances of horizontal transfer.</title>
        <authorList>
            <person name="Mcfarland A.G."/>
            <person name="Bertucci H.K."/>
            <person name="Litmann E."/>
            <person name="Shen J."/>
            <person name="Huttenhower C."/>
            <person name="Hartmann E.M."/>
        </authorList>
    </citation>
    <scope>NUCLEOTIDE SEQUENCE [LARGE SCALE GENOMIC DNA]</scope>
    <source>
        <strain evidence="3 4">115A1</strain>
    </source>
</reference>
<evidence type="ECO:0000259" key="2">
    <source>
        <dbReference type="Pfam" id="PF07331"/>
    </source>
</evidence>
<feature type="transmembrane region" description="Helical" evidence="1">
    <location>
        <begin position="83"/>
        <end position="105"/>
    </location>
</feature>
<organism evidence="3 4">
    <name type="scientific">Stutzerimonas azotifigens</name>
    <dbReference type="NCBI Taxonomy" id="291995"/>
    <lineage>
        <taxon>Bacteria</taxon>
        <taxon>Pseudomonadati</taxon>
        <taxon>Pseudomonadota</taxon>
        <taxon>Gammaproteobacteria</taxon>
        <taxon>Pseudomonadales</taxon>
        <taxon>Pseudomonadaceae</taxon>
        <taxon>Stutzerimonas</taxon>
    </lineage>
</organism>
<keyword evidence="4" id="KW-1185">Reference proteome</keyword>
<protein>
    <submittedName>
        <fullName evidence="3">Tripartite tricarboxylate transporter TctB family protein</fullName>
    </submittedName>
</protein>
<name>A0ABR5Z3U3_9GAMM</name>
<feature type="transmembrane region" description="Helical" evidence="1">
    <location>
        <begin position="125"/>
        <end position="147"/>
    </location>
</feature>
<dbReference type="Proteomes" id="UP000786387">
    <property type="component" value="Unassembled WGS sequence"/>
</dbReference>
<comment type="caution">
    <text evidence="3">The sequence shown here is derived from an EMBL/GenBank/DDBJ whole genome shotgun (WGS) entry which is preliminary data.</text>
</comment>
<sequence length="157" mass="16541">MNINRLVLGLFGIGIAAVFFVNAQGYPKAAAEMPLIYSVTVALLSAAMVCSELLRWRAASRQAIGESEGEAVAEPTLRPRYGAAAVVFALACGYVFAITTLGYLLSTALFMGLALAMIRTVSVRFAVIATVVLVAMVCVVFVQFLGLPVPLLPLAIS</sequence>
<keyword evidence="1" id="KW-1133">Transmembrane helix</keyword>